<protein>
    <submittedName>
        <fullName evidence="2">Uncharacterized protein</fullName>
    </submittedName>
</protein>
<accession>A0ABN1JC58</accession>
<dbReference type="Proteomes" id="UP001501510">
    <property type="component" value="Unassembled WGS sequence"/>
</dbReference>
<organism evidence="2 3">
    <name type="scientific">Clostridium oceanicum</name>
    <dbReference type="NCBI Taxonomy" id="1543"/>
    <lineage>
        <taxon>Bacteria</taxon>
        <taxon>Bacillati</taxon>
        <taxon>Bacillota</taxon>
        <taxon>Clostridia</taxon>
        <taxon>Eubacteriales</taxon>
        <taxon>Clostridiaceae</taxon>
        <taxon>Clostridium</taxon>
    </lineage>
</organism>
<gene>
    <name evidence="2" type="ORF">GCM10008906_09640</name>
</gene>
<keyword evidence="1" id="KW-0175">Coiled coil</keyword>
<evidence type="ECO:0000313" key="3">
    <source>
        <dbReference type="Proteomes" id="UP001501510"/>
    </source>
</evidence>
<feature type="coiled-coil region" evidence="1">
    <location>
        <begin position="1"/>
        <end position="40"/>
    </location>
</feature>
<reference evidence="2 3" key="1">
    <citation type="journal article" date="2019" name="Int. J. Syst. Evol. Microbiol.">
        <title>The Global Catalogue of Microorganisms (GCM) 10K type strain sequencing project: providing services to taxonomists for standard genome sequencing and annotation.</title>
        <authorList>
            <consortium name="The Broad Institute Genomics Platform"/>
            <consortium name="The Broad Institute Genome Sequencing Center for Infectious Disease"/>
            <person name="Wu L."/>
            <person name="Ma J."/>
        </authorList>
    </citation>
    <scope>NUCLEOTIDE SEQUENCE [LARGE SCALE GENOMIC DNA]</scope>
    <source>
        <strain evidence="2 3">JCM 1407</strain>
    </source>
</reference>
<proteinExistence type="predicted"/>
<evidence type="ECO:0000313" key="2">
    <source>
        <dbReference type="EMBL" id="GAA0735660.1"/>
    </source>
</evidence>
<sequence>MNLYQQRVLEARKEFLKLNNKQEKELLRIYQELAKQLSNDIANCRTISKDAYLKHLKEIVQVNINQLNSRLSAIIKANIETSSQIASAVENFYYQRITDDIALSAIFNRMVLNISRKTVSKLIQGGYYKDGKTLDRRLWSVTKSNAKDIDTLIKVNVLKGANARELAKQVNKYINPTKVLKAHALEDGMSKKIAYQSQRLARTSITHAFSETTIENAKNNPFNKGIKWNLSGSHYIRMHGKTDICDEYNGRIFKPNEIPLQHPNCICYFTEENEYIYKAIDELKTWSRGNTNSKLDKWYEKNYDLMNI</sequence>
<dbReference type="RefSeq" id="WP_343759404.1">
    <property type="nucleotide sequence ID" value="NZ_BAAACG010000006.1"/>
</dbReference>
<dbReference type="EMBL" id="BAAACG010000006">
    <property type="protein sequence ID" value="GAA0735660.1"/>
    <property type="molecule type" value="Genomic_DNA"/>
</dbReference>
<evidence type="ECO:0000256" key="1">
    <source>
        <dbReference type="SAM" id="Coils"/>
    </source>
</evidence>
<keyword evidence="3" id="KW-1185">Reference proteome</keyword>
<comment type="caution">
    <text evidence="2">The sequence shown here is derived from an EMBL/GenBank/DDBJ whole genome shotgun (WGS) entry which is preliminary data.</text>
</comment>
<name>A0ABN1JC58_9CLOT</name>